<name>A0ABU1NBW2_9BURK</name>
<comment type="caution">
    <text evidence="5">The sequence shown here is derived from an EMBL/GenBank/DDBJ whole genome shotgun (WGS) entry which is preliminary data.</text>
</comment>
<organism evidence="5 6">
    <name type="scientific">Variovorax soli</name>
    <dbReference type="NCBI Taxonomy" id="376815"/>
    <lineage>
        <taxon>Bacteria</taxon>
        <taxon>Pseudomonadati</taxon>
        <taxon>Pseudomonadota</taxon>
        <taxon>Betaproteobacteria</taxon>
        <taxon>Burkholderiales</taxon>
        <taxon>Comamonadaceae</taxon>
        <taxon>Variovorax</taxon>
    </lineage>
</organism>
<evidence type="ECO:0000256" key="1">
    <source>
        <dbReference type="ARBA" id="ARBA00007274"/>
    </source>
</evidence>
<accession>A0ABU1NBW2</accession>
<comment type="similarity">
    <text evidence="1">Belongs to the transferase hexapeptide repeat family.</text>
</comment>
<evidence type="ECO:0000313" key="6">
    <source>
        <dbReference type="Proteomes" id="UP001184230"/>
    </source>
</evidence>
<evidence type="ECO:0000256" key="3">
    <source>
        <dbReference type="ARBA" id="ARBA00022737"/>
    </source>
</evidence>
<keyword evidence="5" id="KW-0012">Acyltransferase</keyword>
<keyword evidence="2 5" id="KW-0808">Transferase</keyword>
<dbReference type="Gene3D" id="3.40.50.20">
    <property type="match status" value="1"/>
</dbReference>
<dbReference type="PROSITE" id="PS00101">
    <property type="entry name" value="HEXAPEP_TRANSFERASES"/>
    <property type="match status" value="1"/>
</dbReference>
<dbReference type="Gene3D" id="2.160.10.10">
    <property type="entry name" value="Hexapeptide repeat proteins"/>
    <property type="match status" value="1"/>
</dbReference>
<dbReference type="NCBIfam" id="TIGR03570">
    <property type="entry name" value="NeuD_NnaD"/>
    <property type="match status" value="1"/>
</dbReference>
<dbReference type="EMBL" id="JAVDRF010000003">
    <property type="protein sequence ID" value="MDR6535960.1"/>
    <property type="molecule type" value="Genomic_DNA"/>
</dbReference>
<reference evidence="5 6" key="1">
    <citation type="submission" date="2023-07" db="EMBL/GenBank/DDBJ databases">
        <title>Sorghum-associated microbial communities from plants grown in Nebraska, USA.</title>
        <authorList>
            <person name="Schachtman D."/>
        </authorList>
    </citation>
    <scope>NUCLEOTIDE SEQUENCE [LARGE SCALE GENOMIC DNA]</scope>
    <source>
        <strain evidence="5 6">DS1781</strain>
    </source>
</reference>
<dbReference type="InterPro" id="IPR041561">
    <property type="entry name" value="PglD_N"/>
</dbReference>
<dbReference type="SUPFAM" id="SSF51161">
    <property type="entry name" value="Trimeric LpxA-like enzymes"/>
    <property type="match status" value="1"/>
</dbReference>
<dbReference type="CDD" id="cd03360">
    <property type="entry name" value="LbH_AT_putative"/>
    <property type="match status" value="1"/>
</dbReference>
<dbReference type="PANTHER" id="PTHR43300:SF7">
    <property type="entry name" value="UDP-N-ACETYLBACILLOSAMINE N-ACETYLTRANSFERASE"/>
    <property type="match status" value="1"/>
</dbReference>
<dbReference type="PANTHER" id="PTHR43300">
    <property type="entry name" value="ACETYLTRANSFERASE"/>
    <property type="match status" value="1"/>
</dbReference>
<proteinExistence type="inferred from homology"/>
<dbReference type="InterPro" id="IPR011004">
    <property type="entry name" value="Trimer_LpxA-like_sf"/>
</dbReference>
<protein>
    <submittedName>
        <fullName evidence="5">UDP-perosamine 4-acetyltransferase</fullName>
        <ecNumber evidence="5">2.3.1.-</ecNumber>
    </submittedName>
</protein>
<dbReference type="InterPro" id="IPR020019">
    <property type="entry name" value="AcTrfase_PglD-like"/>
</dbReference>
<evidence type="ECO:0000313" key="5">
    <source>
        <dbReference type="EMBL" id="MDR6535960.1"/>
    </source>
</evidence>
<feature type="domain" description="PglD N-terminal" evidence="4">
    <location>
        <begin position="8"/>
        <end position="82"/>
    </location>
</feature>
<evidence type="ECO:0000259" key="4">
    <source>
        <dbReference type="Pfam" id="PF17836"/>
    </source>
</evidence>
<gene>
    <name evidence="5" type="ORF">J2739_001730</name>
</gene>
<dbReference type="InterPro" id="IPR050179">
    <property type="entry name" value="Trans_hexapeptide_repeat"/>
</dbReference>
<sequence>MKKTLSRRIVVVGAGGHAKVVIELLQVSGTWDIVGLVDPSPAGDAVLGVPVLGGDEVLPDVLAGGVSSAVIALGGNRLRERLGRRAQALGFDLPAIVHPSALVSPSSRLGAGVVVMARAVVGTEAFISDLAIVNTGAVLDHDNFVGIAGHVAPGCALAGNVSVGDRTLVGVGSAVRPQVRIGADVVVGAGSAVVADVPNGAMIGGVPARPLRKKESA</sequence>
<dbReference type="RefSeq" id="WP_309900521.1">
    <property type="nucleotide sequence ID" value="NZ_JAVDRF010000003.1"/>
</dbReference>
<keyword evidence="6" id="KW-1185">Reference proteome</keyword>
<dbReference type="InterPro" id="IPR018357">
    <property type="entry name" value="Hexapep_transf_CS"/>
</dbReference>
<dbReference type="Pfam" id="PF17836">
    <property type="entry name" value="PglD_N"/>
    <property type="match status" value="1"/>
</dbReference>
<dbReference type="Proteomes" id="UP001184230">
    <property type="component" value="Unassembled WGS sequence"/>
</dbReference>
<evidence type="ECO:0000256" key="2">
    <source>
        <dbReference type="ARBA" id="ARBA00022679"/>
    </source>
</evidence>
<dbReference type="EC" id="2.3.1.-" evidence="5"/>
<dbReference type="GO" id="GO:0016746">
    <property type="term" value="F:acyltransferase activity"/>
    <property type="evidence" value="ECO:0007669"/>
    <property type="project" value="UniProtKB-KW"/>
</dbReference>
<keyword evidence="3" id="KW-0677">Repeat</keyword>